<dbReference type="InterPro" id="IPR007272">
    <property type="entry name" value="Sulf_transp_TsuA/YedE"/>
</dbReference>
<dbReference type="Pfam" id="PF04143">
    <property type="entry name" value="Sulf_transp"/>
    <property type="match status" value="1"/>
</dbReference>
<organism evidence="10 11">
    <name type="scientific">Desulfosudis oleivorans (strain DSM 6200 / JCM 39069 / Hxd3)</name>
    <name type="common">Desulfococcus oleovorans</name>
    <dbReference type="NCBI Taxonomy" id="96561"/>
    <lineage>
        <taxon>Bacteria</taxon>
        <taxon>Pseudomonadati</taxon>
        <taxon>Thermodesulfobacteriota</taxon>
        <taxon>Desulfobacteria</taxon>
        <taxon>Desulfobacterales</taxon>
        <taxon>Desulfosudaceae</taxon>
        <taxon>Desulfosudis</taxon>
    </lineage>
</organism>
<comment type="subcellular location">
    <subcellularLocation>
        <location evidence="1">Cell inner membrane</location>
        <topology evidence="1">Multi-pass membrane protein</topology>
    </subcellularLocation>
</comment>
<evidence type="ECO:0000256" key="6">
    <source>
        <dbReference type="ARBA" id="ARBA00022989"/>
    </source>
</evidence>
<evidence type="ECO:0008006" key="12">
    <source>
        <dbReference type="Google" id="ProtNLM"/>
    </source>
</evidence>
<sequence>MSDETNNRSWSPYLAGALSGLVLILSVWVAGKYFGASTTFVRSVGMIEQTFRSEAVATMDYFVKTTPKIDWQWTFVVGILIGSFIAAMASGTFKLKAVPPMWESRFGASPAKRGVVAFCGGIVAMFGARLADG</sequence>
<dbReference type="EMBL" id="CP000859">
    <property type="protein sequence ID" value="ABW68818.1"/>
    <property type="molecule type" value="Genomic_DNA"/>
</dbReference>
<evidence type="ECO:0000256" key="7">
    <source>
        <dbReference type="ARBA" id="ARBA00023136"/>
    </source>
</evidence>
<keyword evidence="11" id="KW-1185">Reference proteome</keyword>
<proteinExistence type="inferred from homology"/>
<evidence type="ECO:0000256" key="4">
    <source>
        <dbReference type="ARBA" id="ARBA00022519"/>
    </source>
</evidence>
<feature type="transmembrane region" description="Helical" evidence="9">
    <location>
        <begin position="114"/>
        <end position="131"/>
    </location>
</feature>
<feature type="transmembrane region" description="Helical" evidence="9">
    <location>
        <begin position="71"/>
        <end position="93"/>
    </location>
</feature>
<dbReference type="PANTHER" id="PTHR30574">
    <property type="entry name" value="INNER MEMBRANE PROTEIN YEDE"/>
    <property type="match status" value="1"/>
</dbReference>
<feature type="transmembrane region" description="Helical" evidence="9">
    <location>
        <begin position="12"/>
        <end position="31"/>
    </location>
</feature>
<dbReference type="Proteomes" id="UP000008561">
    <property type="component" value="Chromosome"/>
</dbReference>
<dbReference type="HOGENOM" id="CLU_041737_1_1_7"/>
<protein>
    <recommendedName>
        <fullName evidence="12">YeeE/YedE family protein</fullName>
    </recommendedName>
</protein>
<evidence type="ECO:0000256" key="2">
    <source>
        <dbReference type="ARBA" id="ARBA00022448"/>
    </source>
</evidence>
<gene>
    <name evidence="10" type="ordered locus">Dole_3015</name>
</gene>
<evidence type="ECO:0000256" key="3">
    <source>
        <dbReference type="ARBA" id="ARBA00022475"/>
    </source>
</evidence>
<keyword evidence="6 9" id="KW-1133">Transmembrane helix</keyword>
<evidence type="ECO:0000313" key="11">
    <source>
        <dbReference type="Proteomes" id="UP000008561"/>
    </source>
</evidence>
<name>A8ZZ45_DESOH</name>
<comment type="similarity">
    <text evidence="8">Belongs to the TsuA/YedE (TC 9.B.102) family.</text>
</comment>
<evidence type="ECO:0000256" key="1">
    <source>
        <dbReference type="ARBA" id="ARBA00004429"/>
    </source>
</evidence>
<dbReference type="eggNOG" id="COG2391">
    <property type="taxonomic scope" value="Bacteria"/>
</dbReference>
<dbReference type="PANTHER" id="PTHR30574:SF1">
    <property type="entry name" value="SULPHUR TRANSPORT DOMAIN-CONTAINING PROTEIN"/>
    <property type="match status" value="1"/>
</dbReference>
<dbReference type="GO" id="GO:0005886">
    <property type="term" value="C:plasma membrane"/>
    <property type="evidence" value="ECO:0007669"/>
    <property type="project" value="UniProtKB-SubCell"/>
</dbReference>
<dbReference type="AlphaFoldDB" id="A8ZZ45"/>
<evidence type="ECO:0000256" key="8">
    <source>
        <dbReference type="ARBA" id="ARBA00035655"/>
    </source>
</evidence>
<keyword evidence="7 9" id="KW-0472">Membrane</keyword>
<evidence type="ECO:0000256" key="5">
    <source>
        <dbReference type="ARBA" id="ARBA00022692"/>
    </source>
</evidence>
<evidence type="ECO:0000313" key="10">
    <source>
        <dbReference type="EMBL" id="ABW68818.1"/>
    </source>
</evidence>
<evidence type="ECO:0000256" key="9">
    <source>
        <dbReference type="SAM" id="Phobius"/>
    </source>
</evidence>
<reference evidence="10 11" key="1">
    <citation type="submission" date="2007-10" db="EMBL/GenBank/DDBJ databases">
        <title>Complete sequence of Desulfococcus oleovorans Hxd3.</title>
        <authorList>
            <consortium name="US DOE Joint Genome Institute"/>
            <person name="Copeland A."/>
            <person name="Lucas S."/>
            <person name="Lapidus A."/>
            <person name="Barry K."/>
            <person name="Glavina del Rio T."/>
            <person name="Dalin E."/>
            <person name="Tice H."/>
            <person name="Pitluck S."/>
            <person name="Kiss H."/>
            <person name="Brettin T."/>
            <person name="Bruce D."/>
            <person name="Detter J.C."/>
            <person name="Han C."/>
            <person name="Schmutz J."/>
            <person name="Larimer F."/>
            <person name="Land M."/>
            <person name="Hauser L."/>
            <person name="Kyrpides N."/>
            <person name="Kim E."/>
            <person name="Wawrik B."/>
            <person name="Richardson P."/>
        </authorList>
    </citation>
    <scope>NUCLEOTIDE SEQUENCE [LARGE SCALE GENOMIC DNA]</scope>
    <source>
        <strain evidence="11">DSM 6200 / JCM 39069 / Hxd3</strain>
    </source>
</reference>
<keyword evidence="3" id="KW-1003">Cell membrane</keyword>
<dbReference type="STRING" id="96561.Dole_3015"/>
<keyword evidence="4" id="KW-0997">Cell inner membrane</keyword>
<keyword evidence="2" id="KW-0813">Transport</keyword>
<dbReference type="KEGG" id="dol:Dole_3015"/>
<keyword evidence="5 9" id="KW-0812">Transmembrane</keyword>
<accession>A8ZZ45</accession>